<keyword evidence="10" id="KW-1185">Reference proteome</keyword>
<feature type="compositionally biased region" description="Polar residues" evidence="5">
    <location>
        <begin position="640"/>
        <end position="655"/>
    </location>
</feature>
<protein>
    <recommendedName>
        <fullName evidence="8">TM7S3/TM198-like domain-containing protein</fullName>
    </recommendedName>
</protein>
<feature type="compositionally biased region" description="Polar residues" evidence="5">
    <location>
        <begin position="816"/>
        <end position="846"/>
    </location>
</feature>
<feature type="chain" id="PRO_5003853896" description="TM7S3/TM198-like domain-containing protein" evidence="7">
    <location>
        <begin position="22"/>
        <end position="1131"/>
    </location>
</feature>
<evidence type="ECO:0000313" key="9">
    <source>
        <dbReference type="EMBL" id="EKD20019.1"/>
    </source>
</evidence>
<dbReference type="InParanoid" id="K1Y4A7"/>
<accession>K1Y4A7</accession>
<feature type="compositionally biased region" description="Basic and acidic residues" evidence="5">
    <location>
        <begin position="666"/>
        <end position="675"/>
    </location>
</feature>
<dbReference type="RefSeq" id="XP_007289860.1">
    <property type="nucleotide sequence ID" value="XM_007289798.1"/>
</dbReference>
<evidence type="ECO:0000256" key="2">
    <source>
        <dbReference type="ARBA" id="ARBA00022692"/>
    </source>
</evidence>
<evidence type="ECO:0000256" key="4">
    <source>
        <dbReference type="ARBA" id="ARBA00023136"/>
    </source>
</evidence>
<dbReference type="InterPro" id="IPR025256">
    <property type="entry name" value="TM7S3/TM198-like_dom"/>
</dbReference>
<evidence type="ECO:0000256" key="5">
    <source>
        <dbReference type="SAM" id="MobiDB-lite"/>
    </source>
</evidence>
<feature type="transmembrane region" description="Helical" evidence="6">
    <location>
        <begin position="248"/>
        <end position="266"/>
    </location>
</feature>
<gene>
    <name evidence="9" type="ORF">MBM_01971</name>
</gene>
<comment type="subcellular location">
    <subcellularLocation>
        <location evidence="1">Membrane</location>
        <topology evidence="1">Multi-pass membrane protein</topology>
    </subcellularLocation>
</comment>
<evidence type="ECO:0000256" key="7">
    <source>
        <dbReference type="SAM" id="SignalP"/>
    </source>
</evidence>
<feature type="compositionally biased region" description="Basic and acidic residues" evidence="5">
    <location>
        <begin position="717"/>
        <end position="736"/>
    </location>
</feature>
<feature type="compositionally biased region" description="Polar residues" evidence="5">
    <location>
        <begin position="941"/>
        <end position="951"/>
    </location>
</feature>
<proteinExistence type="predicted"/>
<feature type="transmembrane region" description="Helical" evidence="6">
    <location>
        <begin position="192"/>
        <end position="212"/>
    </location>
</feature>
<dbReference type="GO" id="GO:0016020">
    <property type="term" value="C:membrane"/>
    <property type="evidence" value="ECO:0007669"/>
    <property type="project" value="UniProtKB-SubCell"/>
</dbReference>
<dbReference type="OMA" id="VQSYRTN"/>
<feature type="compositionally biased region" description="Polar residues" evidence="5">
    <location>
        <begin position="41"/>
        <end position="55"/>
    </location>
</feature>
<dbReference type="KEGG" id="mbe:MBM_01971"/>
<dbReference type="eggNOG" id="ENOG502RXUE">
    <property type="taxonomic scope" value="Eukaryota"/>
</dbReference>
<feature type="signal peptide" evidence="7">
    <location>
        <begin position="1"/>
        <end position="21"/>
    </location>
</feature>
<dbReference type="PANTHER" id="PTHR39469">
    <property type="entry name" value="CHROMOSOME 1, WHOLE GENOME SHOTGUN SEQUENCE"/>
    <property type="match status" value="1"/>
</dbReference>
<dbReference type="Pfam" id="PF13886">
    <property type="entry name" value="TM7S3_TM198"/>
    <property type="match status" value="1"/>
</dbReference>
<feature type="domain" description="TM7S3/TM198-like" evidence="8">
    <location>
        <begin position="140"/>
        <end position="343"/>
    </location>
</feature>
<feature type="compositionally biased region" description="Polar residues" evidence="5">
    <location>
        <begin position="682"/>
        <end position="693"/>
    </location>
</feature>
<reference evidence="9 10" key="1">
    <citation type="journal article" date="2012" name="BMC Genomics">
        <title>Sequencing the genome of Marssonina brunnea reveals fungus-poplar co-evolution.</title>
        <authorList>
            <person name="Zhu S."/>
            <person name="Cao Y.-Z."/>
            <person name="Jiang C."/>
            <person name="Tan B.-Y."/>
            <person name="Wang Z."/>
            <person name="Feng S."/>
            <person name="Zhang L."/>
            <person name="Su X.-H."/>
            <person name="Brejova B."/>
            <person name="Vinar T."/>
            <person name="Xu M."/>
            <person name="Wang M.-X."/>
            <person name="Zhang S.-G."/>
            <person name="Huang M.-R."/>
            <person name="Wu R."/>
            <person name="Zhou Y."/>
        </authorList>
    </citation>
    <scope>NUCLEOTIDE SEQUENCE [LARGE SCALE GENOMIC DNA]</scope>
    <source>
        <strain evidence="9 10">MB_m1</strain>
    </source>
</reference>
<evidence type="ECO:0000259" key="8">
    <source>
        <dbReference type="Pfam" id="PF13886"/>
    </source>
</evidence>
<dbReference type="EMBL" id="JH921430">
    <property type="protein sequence ID" value="EKD20019.1"/>
    <property type="molecule type" value="Genomic_DNA"/>
</dbReference>
<dbReference type="HOGENOM" id="CLU_003667_0_0_1"/>
<organism evidence="9 10">
    <name type="scientific">Marssonina brunnea f. sp. multigermtubi (strain MB_m1)</name>
    <name type="common">Marssonina leaf spot fungus</name>
    <dbReference type="NCBI Taxonomy" id="1072389"/>
    <lineage>
        <taxon>Eukaryota</taxon>
        <taxon>Fungi</taxon>
        <taxon>Dikarya</taxon>
        <taxon>Ascomycota</taxon>
        <taxon>Pezizomycotina</taxon>
        <taxon>Leotiomycetes</taxon>
        <taxon>Helotiales</taxon>
        <taxon>Drepanopezizaceae</taxon>
        <taxon>Drepanopeziza</taxon>
    </lineage>
</organism>
<feature type="transmembrane region" description="Helical" evidence="6">
    <location>
        <begin position="167"/>
        <end position="186"/>
    </location>
</feature>
<feature type="transmembrane region" description="Helical" evidence="6">
    <location>
        <begin position="135"/>
        <end position="155"/>
    </location>
</feature>
<feature type="compositionally biased region" description="Basic and acidic residues" evidence="5">
    <location>
        <begin position="416"/>
        <end position="432"/>
    </location>
</feature>
<keyword evidence="7" id="KW-0732">Signal</keyword>
<dbReference type="OrthoDB" id="102260at2759"/>
<name>K1Y4A7_MARBU</name>
<evidence type="ECO:0000256" key="3">
    <source>
        <dbReference type="ARBA" id="ARBA00022989"/>
    </source>
</evidence>
<feature type="region of interest" description="Disordered" evidence="5">
    <location>
        <begin position="936"/>
        <end position="992"/>
    </location>
</feature>
<evidence type="ECO:0000313" key="10">
    <source>
        <dbReference type="Proteomes" id="UP000006753"/>
    </source>
</evidence>
<evidence type="ECO:0000256" key="6">
    <source>
        <dbReference type="SAM" id="Phobius"/>
    </source>
</evidence>
<feature type="compositionally biased region" description="Polar residues" evidence="5">
    <location>
        <begin position="854"/>
        <end position="893"/>
    </location>
</feature>
<dbReference type="PANTHER" id="PTHR39469:SF1">
    <property type="entry name" value="DUF4203 DOMAIN-CONTAINING PROTEIN"/>
    <property type="match status" value="1"/>
</dbReference>
<sequence>MRSKLFLFVYLVCFCIKFALADRRAVLQRQDRPTNLPPTDLTVTIPSSSKVAQTQGGSGTNEEGGAAAGRSSSTFATRIHTTDSSSDAAKSTPIAGSEAISNINGAAATSTVNLSTYNATLTPNKLPLTPVVTPAYGIGGVILVLSGLPYTLVGIKNKILHISLSAAYLASLSVTVLILYVMSLSVSDAIQGAYLVAVVMTGVVLGGVSVMFAEMTEGLGCLLGGFCFSMWLLVLKPGGLLTETSSKSIFIAVFTLTAFAAVFSHYTRDCGLILGISFAGATAVVLGIDCFSRAGLKEFWAYLWNLNPSLFPVGATSYPIGRGLKVEIAAIMVLFLAGVVSQMRLWEVIREHRERRILDRLNDEQNKGQEEKRVSTAAVYATAGNGDQWEAVYGNKEASRLTRPTRSNPDSGVGDMKSKKEARSDVTSLRRSDDEIKMTEVPSPTFQSSAGLITPNKVITVRVACDFEPAQVMHGDGTPVKMDDESRFLLRDKFASSQKEDKTRVVIADSEAVLGRRTSQREPKRVSAGPDVVPLPFRVPDNDAASDRSSVATFADDDEATAKRRSKNLSVGSILMQKLTRGSVQSLRSSRNSMDGAAVSTDNLLVSREVEDDRASSIAATVDGLSDDEDMRSSRSSLDNPPNTTDTARLDQASTPDLAAAIEPSKGTEEPDSAKSGEVTRPISTATTGTETLDPSKEKEDIVAPATPRSLTSSTDPKLETASSKDESSEVGRDLVEPSAIPAADSKMASITKERLPPQVSKVVMSYRTNEWAKHLSGADAPELGELKLAEYPADNDTGAETAVPVNVEELQQTAEISLSRPVSRTASQTLGHGQTLTRQNSSTSKMMPGGPSRTDTSSTYQPHDNGLVSSASRLSMNSNVAPRGSRSSTGLLNSQQIAESQIAENFPSSAPKSSKPPSAHAAFGESTLLGKRESMLRSRPSYSSTHSNAPTPLAPQPLSSHPGGSSNSSNNDAGSINSSPYTPPAIYDDDDNMTLSTRRRELLRRSSLIQQLNSPNPSISQQSLVYDSHQPQRQLSAVAADTAARAHQLALWRASVQQDLQASVQPRATLERSRSTLWRERQAEELKRAELEKKRERRDSIFDERMRRGDMLDAHREALRKMQASANKHI</sequence>
<keyword evidence="3 6" id="KW-1133">Transmembrane helix</keyword>
<feature type="transmembrane region" description="Helical" evidence="6">
    <location>
        <begin position="273"/>
        <end position="296"/>
    </location>
</feature>
<feature type="transmembrane region" description="Helical" evidence="6">
    <location>
        <begin position="219"/>
        <end position="236"/>
    </location>
</feature>
<feature type="region of interest" description="Disordered" evidence="5">
    <location>
        <begin position="31"/>
        <end position="72"/>
    </location>
</feature>
<evidence type="ECO:0000256" key="1">
    <source>
        <dbReference type="ARBA" id="ARBA00004141"/>
    </source>
</evidence>
<feature type="region of interest" description="Disordered" evidence="5">
    <location>
        <begin position="393"/>
        <end position="432"/>
    </location>
</feature>
<dbReference type="GeneID" id="18757906"/>
<dbReference type="Proteomes" id="UP000006753">
    <property type="component" value="Unassembled WGS sequence"/>
</dbReference>
<dbReference type="AlphaFoldDB" id="K1Y4A7"/>
<keyword evidence="2 6" id="KW-0812">Transmembrane</keyword>
<feature type="region of interest" description="Disordered" evidence="5">
    <location>
        <begin position="609"/>
        <end position="753"/>
    </location>
</feature>
<feature type="region of interest" description="Disordered" evidence="5">
    <location>
        <begin position="816"/>
        <end position="893"/>
    </location>
</feature>
<feature type="compositionally biased region" description="Low complexity" evidence="5">
    <location>
        <begin position="960"/>
        <end position="980"/>
    </location>
</feature>
<keyword evidence="4 6" id="KW-0472">Membrane</keyword>